<comment type="caution">
    <text evidence="2">The sequence shown here is derived from an EMBL/GenBank/DDBJ whole genome shotgun (WGS) entry which is preliminary data.</text>
</comment>
<feature type="region of interest" description="Disordered" evidence="1">
    <location>
        <begin position="83"/>
        <end position="231"/>
    </location>
</feature>
<feature type="compositionally biased region" description="Polar residues" evidence="1">
    <location>
        <begin position="213"/>
        <end position="231"/>
    </location>
</feature>
<name>A0ABW5UAR7_9SPHI</name>
<feature type="compositionally biased region" description="Basic and acidic residues" evidence="1">
    <location>
        <begin position="113"/>
        <end position="127"/>
    </location>
</feature>
<gene>
    <name evidence="2" type="ORF">ACFSQ6_00565</name>
</gene>
<dbReference type="Proteomes" id="UP001597418">
    <property type="component" value="Unassembled WGS sequence"/>
</dbReference>
<accession>A0ABW5UAR7</accession>
<feature type="compositionally biased region" description="Polar residues" evidence="1">
    <location>
        <begin position="165"/>
        <end position="184"/>
    </location>
</feature>
<feature type="compositionally biased region" description="Basic and acidic residues" evidence="1">
    <location>
        <begin position="186"/>
        <end position="200"/>
    </location>
</feature>
<sequence length="338" mass="37833">MSYSENDMLVKAGDLLVEINEEYAAVQEQEGQLAAVQLGMLAAKSKFLAAHFELLGQFTAKQPDLGSDAVQMQAEGTGEIIFTPATATENSSETAPQNTQEHEETEVSNTQEFRTDAASDPEPVKDEPVEEDVEEPETEYDQQEIEEPEADEQQQEPTSSDRETINTPSVERQTESESSVSNWRASADEERATESVREENAVVNSVVEESRTIELNQPQDSQETTTNTSRPLTLNEMIQQQRRAGLTNANQFKTPATKTEQIIDLKSAVSLNDKLLFIKDLFNGYSLAYTEAIELLNRFDNMAEADAFLQANYSLKNNWASKPQTVEKLYQILQKKFA</sequence>
<evidence type="ECO:0000313" key="2">
    <source>
        <dbReference type="EMBL" id="MFD2741879.1"/>
    </source>
</evidence>
<dbReference type="RefSeq" id="WP_066752949.1">
    <property type="nucleotide sequence ID" value="NZ_JBHUMB010000005.1"/>
</dbReference>
<keyword evidence="3" id="KW-1185">Reference proteome</keyword>
<feature type="compositionally biased region" description="Polar residues" evidence="1">
    <location>
        <begin position="85"/>
        <end position="99"/>
    </location>
</feature>
<proteinExistence type="predicted"/>
<organism evidence="2 3">
    <name type="scientific">Sphingobacterium populi</name>
    <dbReference type="NCBI Taxonomy" id="1812824"/>
    <lineage>
        <taxon>Bacteria</taxon>
        <taxon>Pseudomonadati</taxon>
        <taxon>Bacteroidota</taxon>
        <taxon>Sphingobacteriia</taxon>
        <taxon>Sphingobacteriales</taxon>
        <taxon>Sphingobacteriaceae</taxon>
        <taxon>Sphingobacterium</taxon>
    </lineage>
</organism>
<dbReference type="EMBL" id="JBHUMB010000005">
    <property type="protein sequence ID" value="MFD2741879.1"/>
    <property type="molecule type" value="Genomic_DNA"/>
</dbReference>
<protein>
    <submittedName>
        <fullName evidence="2">Uncharacterized protein</fullName>
    </submittedName>
</protein>
<evidence type="ECO:0000256" key="1">
    <source>
        <dbReference type="SAM" id="MobiDB-lite"/>
    </source>
</evidence>
<evidence type="ECO:0000313" key="3">
    <source>
        <dbReference type="Proteomes" id="UP001597418"/>
    </source>
</evidence>
<feature type="compositionally biased region" description="Acidic residues" evidence="1">
    <location>
        <begin position="128"/>
        <end position="154"/>
    </location>
</feature>
<reference evidence="3" key="1">
    <citation type="journal article" date="2019" name="Int. J. Syst. Evol. Microbiol.">
        <title>The Global Catalogue of Microorganisms (GCM) 10K type strain sequencing project: providing services to taxonomists for standard genome sequencing and annotation.</title>
        <authorList>
            <consortium name="The Broad Institute Genomics Platform"/>
            <consortium name="The Broad Institute Genome Sequencing Center for Infectious Disease"/>
            <person name="Wu L."/>
            <person name="Ma J."/>
        </authorList>
    </citation>
    <scope>NUCLEOTIDE SEQUENCE [LARGE SCALE GENOMIC DNA]</scope>
    <source>
        <strain evidence="3">KCTC 42247</strain>
    </source>
</reference>